<sequence>MIERKASEVPGEEPETLPAPEVVIASRSGDVLIKHTTLKADHFPSCHNTKLVPILEGAPNFRQIPAVPVYGVAIPTVTGLRSALNAVGANKGARKVLWQNLREEPLIFINGHPFVVREADQPFCNLEYTGIDRSRVEDMERRLKEDILQEASKFGNRILVKHENEDLSLYDHWEPVTAMDVQTPNEVYAELRADGYSIDYMRIPVTDEKAPKDSDFDVLISRIWPNLGTSAFIFNCQMGRGRTTTGTIIGTLLYLRKMGAFPPGAKNVLNGAVNSSGGDGGESTAHSVPAWFHAAMAATQPVGEQTRDKLKWGMYDVVRSLLRVMENGTEGKAVLDAVIDACSQMQNLREAIGSYRSRFLKEMRERQRASLMAVCLEYLERYYMLIAFASYLYSPSFNPELPTQVSFADWMASRPELRSVLMRLLRRNSMAALDLHVPAELAEGPGTVGTVALLPGSSSGDVTAARSGAVLGPFTILKEDQFLGMKSPKIPQPVEGAPNFRSLPGLPIFGTGMPTIEGIVAVLRMVSGSTSPTASKKVHALWINMREEPVVYIKGRPFVLREERRPLKNMAEYAGIDAARIAQMEERLKRDVLAEAEKFGGRILLAFESQESGHLGELNDVWETITGPEDVQTSAEVYDNLTSQGFAVKYFRVPVTDGTSPSGGDFESILRSILDWGLANPVIFNCQLGIGRTTTGMVIAGLVHLYSTGSLSDVAERSASAALDGIDDTTLRRLILEGVSPRSDAEEDLDGEHRDDDDEKIPKIWEMEPEEVELNRSLAGGGYVGVRKVVRLLEEGHAAKKVVDEIIDASDDVINLRVAIMKYRKPRSSYKYIRPEMQQRHAAFKRGSAYLERYCQLIAFAFYLEHVGPEACTYSDWLASRPDLKAAFASMHENPGAALEPVPVTKLPTVLKGMGEGEGEAGPDQRAVLSRRKGRTLTKRTILKSYLLPSASIEGEEVIPDHVQAGPFPVYSVGNVPWSELAALLRRLGAAPEGGKAHVVISDVREELVVYVNGTPYMRRELEMPAAAMHHAGIHAAQLQELEQLLKEDVADETALWGNRVLLHRELAPLHGSTASTASRQPLTTPANARTSANGAPPPNSASASPAEGQSPEAAAAPSPQGLPATPGGGGAAGGKHDDVTHLVDLYPGSSVAPFWENVDTDSSTSLLTPLELMQQLADSGYRISYRRIPLSRERTPEAADVNALHLQLTDVTAAAAEADPECDVLHLILCRTPTGSSARFVAALLGTYLSRAQQQQGPGSGASSLVSRSSGMLSLDGAAGEYRGIMSLCRLMQGGFEAKLAVDAVIAAVGQKVGDLLVDIQNCKAQAEAPAAPTAAPIGGTGRGISGGGAVTVVAAPLGPQFAARQLGLHYLHRYFLLITYRCYLEQGAEKRTSFAHWVHEQPELHHLANHLRLDL</sequence>
<evidence type="ECO:0008006" key="5">
    <source>
        <dbReference type="Google" id="ProtNLM"/>
    </source>
</evidence>
<feature type="region of interest" description="Disordered" evidence="1">
    <location>
        <begin position="1072"/>
        <end position="1137"/>
    </location>
</feature>
<dbReference type="SUPFAM" id="SSF52799">
    <property type="entry name" value="(Phosphotyrosine protein) phosphatases II"/>
    <property type="match status" value="2"/>
</dbReference>
<proteinExistence type="predicted"/>
<feature type="compositionally biased region" description="Low complexity" evidence="1">
    <location>
        <begin position="1101"/>
        <end position="1126"/>
    </location>
</feature>
<gene>
    <name evidence="2" type="ORF">Vretifemale_19055</name>
    <name evidence="3" type="ORF">Vretimale_18744</name>
</gene>
<evidence type="ECO:0000256" key="1">
    <source>
        <dbReference type="SAM" id="MobiDB-lite"/>
    </source>
</evidence>
<evidence type="ECO:0000313" key="4">
    <source>
        <dbReference type="Proteomes" id="UP000747110"/>
    </source>
</evidence>
<keyword evidence="4" id="KW-1185">Reference proteome</keyword>
<dbReference type="InterPro" id="IPR050561">
    <property type="entry name" value="PTP"/>
</dbReference>
<name>A0A8J4D0S9_9CHLO</name>
<dbReference type="Proteomes" id="UP000747110">
    <property type="component" value="Unassembled WGS sequence"/>
</dbReference>
<evidence type="ECO:0000313" key="3">
    <source>
        <dbReference type="EMBL" id="GIM16087.1"/>
    </source>
</evidence>
<dbReference type="EMBL" id="BNCP01000065">
    <property type="protein sequence ID" value="GIL91453.1"/>
    <property type="molecule type" value="Genomic_DNA"/>
</dbReference>
<dbReference type="SMART" id="SM01301">
    <property type="entry name" value="PTPlike_phytase"/>
    <property type="match status" value="3"/>
</dbReference>
<reference evidence="2" key="1">
    <citation type="journal article" date="2021" name="Proc. Natl. Acad. Sci. U.S.A.">
        <title>Three genomes in the algal genus Volvox reveal the fate of a haploid sex-determining region after a transition to homothallism.</title>
        <authorList>
            <person name="Yamamoto K."/>
            <person name="Hamaji T."/>
            <person name="Kawai-Toyooka H."/>
            <person name="Matsuzaki R."/>
            <person name="Takahashi F."/>
            <person name="Nishimura Y."/>
            <person name="Kawachi M."/>
            <person name="Noguchi H."/>
            <person name="Minakuchi Y."/>
            <person name="Umen J.G."/>
            <person name="Toyoda A."/>
            <person name="Nozaki H."/>
        </authorList>
    </citation>
    <scope>NUCLEOTIDE SEQUENCE</scope>
    <source>
        <strain evidence="3">NIES-3785</strain>
        <strain evidence="2">NIES-3786</strain>
    </source>
</reference>
<organism evidence="2 4">
    <name type="scientific">Volvox reticuliferus</name>
    <dbReference type="NCBI Taxonomy" id="1737510"/>
    <lineage>
        <taxon>Eukaryota</taxon>
        <taxon>Viridiplantae</taxon>
        <taxon>Chlorophyta</taxon>
        <taxon>core chlorophytes</taxon>
        <taxon>Chlorophyceae</taxon>
        <taxon>CS clade</taxon>
        <taxon>Chlamydomonadales</taxon>
        <taxon>Volvocaceae</taxon>
        <taxon>Volvox</taxon>
    </lineage>
</organism>
<comment type="caution">
    <text evidence="2">The sequence shown here is derived from an EMBL/GenBank/DDBJ whole genome shotgun (WGS) entry which is preliminary data.</text>
</comment>
<dbReference type="EMBL" id="BNCQ01000074">
    <property type="protein sequence ID" value="GIM16087.1"/>
    <property type="molecule type" value="Genomic_DNA"/>
</dbReference>
<feature type="compositionally biased region" description="Polar residues" evidence="1">
    <location>
        <begin position="1073"/>
        <end position="1091"/>
    </location>
</feature>
<protein>
    <recommendedName>
        <fullName evidence="5">Inositol hexakisphosphate-domain-containing protein</fullName>
    </recommendedName>
</protein>
<dbReference type="Gene3D" id="3.90.190.10">
    <property type="entry name" value="Protein tyrosine phosphatase superfamily"/>
    <property type="match status" value="3"/>
</dbReference>
<dbReference type="PANTHER" id="PTHR23339">
    <property type="entry name" value="TYROSINE SPECIFIC PROTEIN PHOSPHATASE AND DUAL SPECIFICITY PROTEIN PHOSPHATASE"/>
    <property type="match status" value="1"/>
</dbReference>
<dbReference type="InterPro" id="IPR029021">
    <property type="entry name" value="Prot-tyrosine_phosphatase-like"/>
</dbReference>
<dbReference type="CDD" id="cd14496">
    <property type="entry name" value="PTP_paladin"/>
    <property type="match status" value="2"/>
</dbReference>
<accession>A0A8J4D0S9</accession>
<dbReference type="Pfam" id="PF14566">
    <property type="entry name" value="PTPlike_phytase"/>
    <property type="match status" value="3"/>
</dbReference>
<dbReference type="OrthoDB" id="66369at2759"/>
<evidence type="ECO:0000313" key="2">
    <source>
        <dbReference type="EMBL" id="GIL91453.1"/>
    </source>
</evidence>
<dbReference type="Proteomes" id="UP000722791">
    <property type="component" value="Unassembled WGS sequence"/>
</dbReference>